<organism evidence="1 2">
    <name type="scientific">Hyalomma asiaticum</name>
    <name type="common">Tick</name>
    <dbReference type="NCBI Taxonomy" id="266040"/>
    <lineage>
        <taxon>Eukaryota</taxon>
        <taxon>Metazoa</taxon>
        <taxon>Ecdysozoa</taxon>
        <taxon>Arthropoda</taxon>
        <taxon>Chelicerata</taxon>
        <taxon>Arachnida</taxon>
        <taxon>Acari</taxon>
        <taxon>Parasitiformes</taxon>
        <taxon>Ixodida</taxon>
        <taxon>Ixodoidea</taxon>
        <taxon>Ixodidae</taxon>
        <taxon>Hyalomminae</taxon>
        <taxon>Hyalomma</taxon>
    </lineage>
</organism>
<proteinExistence type="predicted"/>
<accession>A0ACB7STD2</accession>
<name>A0ACB7STD2_HYAAI</name>
<dbReference type="EMBL" id="CM023482">
    <property type="protein sequence ID" value="KAH6937945.1"/>
    <property type="molecule type" value="Genomic_DNA"/>
</dbReference>
<reference evidence="1" key="1">
    <citation type="submission" date="2020-05" db="EMBL/GenBank/DDBJ databases">
        <title>Large-scale comparative analyses of tick genomes elucidate their genetic diversity and vector capacities.</title>
        <authorList>
            <person name="Jia N."/>
            <person name="Wang J."/>
            <person name="Shi W."/>
            <person name="Du L."/>
            <person name="Sun Y."/>
            <person name="Zhan W."/>
            <person name="Jiang J."/>
            <person name="Wang Q."/>
            <person name="Zhang B."/>
            <person name="Ji P."/>
            <person name="Sakyi L.B."/>
            <person name="Cui X."/>
            <person name="Yuan T."/>
            <person name="Jiang B."/>
            <person name="Yang W."/>
            <person name="Lam T.T.-Y."/>
            <person name="Chang Q."/>
            <person name="Ding S."/>
            <person name="Wang X."/>
            <person name="Zhu J."/>
            <person name="Ruan X."/>
            <person name="Zhao L."/>
            <person name="Wei J."/>
            <person name="Que T."/>
            <person name="Du C."/>
            <person name="Cheng J."/>
            <person name="Dai P."/>
            <person name="Han X."/>
            <person name="Huang E."/>
            <person name="Gao Y."/>
            <person name="Liu J."/>
            <person name="Shao H."/>
            <person name="Ye R."/>
            <person name="Li L."/>
            <person name="Wei W."/>
            <person name="Wang X."/>
            <person name="Wang C."/>
            <person name="Yang T."/>
            <person name="Huo Q."/>
            <person name="Li W."/>
            <person name="Guo W."/>
            <person name="Chen H."/>
            <person name="Zhou L."/>
            <person name="Ni X."/>
            <person name="Tian J."/>
            <person name="Zhou Y."/>
            <person name="Sheng Y."/>
            <person name="Liu T."/>
            <person name="Pan Y."/>
            <person name="Xia L."/>
            <person name="Li J."/>
            <person name="Zhao F."/>
            <person name="Cao W."/>
        </authorList>
    </citation>
    <scope>NUCLEOTIDE SEQUENCE</scope>
    <source>
        <strain evidence="1">Hyas-2018</strain>
    </source>
</reference>
<evidence type="ECO:0000313" key="2">
    <source>
        <dbReference type="Proteomes" id="UP000821845"/>
    </source>
</evidence>
<protein>
    <submittedName>
        <fullName evidence="1">Uncharacterized protein</fullName>
    </submittedName>
</protein>
<comment type="caution">
    <text evidence="1">The sequence shown here is derived from an EMBL/GenBank/DDBJ whole genome shotgun (WGS) entry which is preliminary data.</text>
</comment>
<sequence>MIVEITVPIQGQMVRNIQEFRWTDWEEFRSKRQALSSDDPITDIEELQTVNNVSHTIYADDITIWSIKGSDGQIETALQKALEVVEDYLAGTGLRCSPKKSELLLYRPTLRGRPPKGFVKIRQSEEIQLHTKDGVTIPIANLIMGEVCPHLPNLNEGAHSAARDAITRKASRLPGDSQHHFKLRCCQRWSTKPQNAQYAVS</sequence>
<keyword evidence="2" id="KW-1185">Reference proteome</keyword>
<gene>
    <name evidence="1" type="ORF">HPB50_005457</name>
</gene>
<dbReference type="Proteomes" id="UP000821845">
    <property type="component" value="Chromosome 2"/>
</dbReference>
<evidence type="ECO:0000313" key="1">
    <source>
        <dbReference type="EMBL" id="KAH6937945.1"/>
    </source>
</evidence>